<organism evidence="2 3">
    <name type="scientific">Brasilonema bromeliae SPC951</name>
    <dbReference type="NCBI Taxonomy" id="385972"/>
    <lineage>
        <taxon>Bacteria</taxon>
        <taxon>Bacillati</taxon>
        <taxon>Cyanobacteriota</taxon>
        <taxon>Cyanophyceae</taxon>
        <taxon>Nostocales</taxon>
        <taxon>Scytonemataceae</taxon>
        <taxon>Brasilonema</taxon>
        <taxon>Bromeliae group (in: Brasilonema)</taxon>
    </lineage>
</organism>
<protein>
    <recommendedName>
        <fullName evidence="1">DUF3598 domain-containing protein</fullName>
    </recommendedName>
</protein>
<reference evidence="2 3" key="1">
    <citation type="submission" date="2018-06" db="EMBL/GenBank/DDBJ databases">
        <title>Comparative genomics of Brasilonema spp. strains.</title>
        <authorList>
            <person name="Alvarenga D.O."/>
            <person name="Fiore M.F."/>
            <person name="Varani A.M."/>
        </authorList>
    </citation>
    <scope>NUCLEOTIDE SEQUENCE [LARGE SCALE GENOMIC DNA]</scope>
    <source>
        <strain evidence="2 3">SPC951</strain>
    </source>
</reference>
<dbReference type="Pfam" id="PF12204">
    <property type="entry name" value="DUF3598_N"/>
    <property type="match status" value="1"/>
</dbReference>
<dbReference type="Proteomes" id="UP000718564">
    <property type="component" value="Unassembled WGS sequence"/>
</dbReference>
<gene>
    <name evidence="2" type="ORF">DP116_04020</name>
</gene>
<dbReference type="InterPro" id="IPR022017">
    <property type="entry name" value="BFA1-like_DUF3598"/>
</dbReference>
<name>A0ABX1P2X7_9CYAN</name>
<keyword evidence="3" id="KW-1185">Reference proteome</keyword>
<evidence type="ECO:0000313" key="2">
    <source>
        <dbReference type="EMBL" id="NMG18657.1"/>
    </source>
</evidence>
<dbReference type="InterPro" id="IPR012674">
    <property type="entry name" value="Calycin"/>
</dbReference>
<feature type="domain" description="DUF3598" evidence="1">
    <location>
        <begin position="1"/>
        <end position="30"/>
    </location>
</feature>
<evidence type="ECO:0000259" key="1">
    <source>
        <dbReference type="Pfam" id="PF12204"/>
    </source>
</evidence>
<sequence length="30" mass="3507">MKSQWDCVLQKLGEWHGSFTRVSPQGKLME</sequence>
<dbReference type="Gene3D" id="2.40.128.20">
    <property type="match status" value="1"/>
</dbReference>
<proteinExistence type="predicted"/>
<dbReference type="EMBL" id="QMEB01000018">
    <property type="protein sequence ID" value="NMG18657.1"/>
    <property type="molecule type" value="Genomic_DNA"/>
</dbReference>
<comment type="caution">
    <text evidence="2">The sequence shown here is derived from an EMBL/GenBank/DDBJ whole genome shotgun (WGS) entry which is preliminary data.</text>
</comment>
<dbReference type="SUPFAM" id="SSF50814">
    <property type="entry name" value="Lipocalins"/>
    <property type="match status" value="1"/>
</dbReference>
<dbReference type="RefSeq" id="WP_169153948.1">
    <property type="nucleotide sequence ID" value="NZ_CAWPJE010000345.1"/>
</dbReference>
<evidence type="ECO:0000313" key="3">
    <source>
        <dbReference type="Proteomes" id="UP000718564"/>
    </source>
</evidence>
<accession>A0ABX1P2X7</accession>